<name>A0A317Q9B9_9ENTR</name>
<proteinExistence type="predicted"/>
<dbReference type="EMBL" id="QGTS01000001">
    <property type="protein sequence ID" value="PWW12546.1"/>
    <property type="molecule type" value="Genomic_DNA"/>
</dbReference>
<protein>
    <recommendedName>
        <fullName evidence="3">FaeA-like protein</fullName>
    </recommendedName>
</protein>
<dbReference type="OrthoDB" id="6626873at2"/>
<dbReference type="Proteomes" id="UP000246744">
    <property type="component" value="Unassembled WGS sequence"/>
</dbReference>
<organism evidence="1 2">
    <name type="scientific">Mangrovibacter plantisponsor</name>
    <dbReference type="NCBI Taxonomy" id="451513"/>
    <lineage>
        <taxon>Bacteria</taxon>
        <taxon>Pseudomonadati</taxon>
        <taxon>Pseudomonadota</taxon>
        <taxon>Gammaproteobacteria</taxon>
        <taxon>Enterobacterales</taxon>
        <taxon>Enterobacteriaceae</taxon>
        <taxon>Mangrovibacter</taxon>
    </lineage>
</organism>
<dbReference type="RefSeq" id="WP_036103897.1">
    <property type="nucleotide sequence ID" value="NZ_QGTS01000001.1"/>
</dbReference>
<accession>A0A317Q9B9</accession>
<comment type="caution">
    <text evidence="1">The sequence shown here is derived from an EMBL/GenBank/DDBJ whole genome shotgun (WGS) entry which is preliminary data.</text>
</comment>
<dbReference type="AlphaFoldDB" id="A0A317Q9B9"/>
<gene>
    <name evidence="1" type="ORF">DES37_101109</name>
</gene>
<evidence type="ECO:0000313" key="2">
    <source>
        <dbReference type="Proteomes" id="UP000246744"/>
    </source>
</evidence>
<keyword evidence="2" id="KW-1185">Reference proteome</keyword>
<sequence>MTRYEQLYAFLREHPASDAQAINHALGTSGKVIYYEIKKGMQSGEIQARKIAGRYRYSTRAGVCFGCANPLTALFNRYLMTARRNSTAA</sequence>
<evidence type="ECO:0000313" key="1">
    <source>
        <dbReference type="EMBL" id="PWW12546.1"/>
    </source>
</evidence>
<evidence type="ECO:0008006" key="3">
    <source>
        <dbReference type="Google" id="ProtNLM"/>
    </source>
</evidence>
<reference evidence="1 2" key="1">
    <citation type="submission" date="2018-05" db="EMBL/GenBank/DDBJ databases">
        <title>Genomic Encyclopedia of Type Strains, Phase IV (KMG-IV): sequencing the most valuable type-strain genomes for metagenomic binning, comparative biology and taxonomic classification.</title>
        <authorList>
            <person name="Goeker M."/>
        </authorList>
    </citation>
    <scope>NUCLEOTIDE SEQUENCE [LARGE SCALE GENOMIC DNA]</scope>
    <source>
        <strain evidence="1 2">DSM 19579</strain>
    </source>
</reference>